<feature type="compositionally biased region" description="Low complexity" evidence="1">
    <location>
        <begin position="27"/>
        <end position="69"/>
    </location>
</feature>
<dbReference type="EMBL" id="FUKR01000072">
    <property type="protein sequence ID" value="SJN40906.1"/>
    <property type="molecule type" value="Genomic_DNA"/>
</dbReference>
<dbReference type="AlphaFoldDB" id="A0A1R4K9B6"/>
<feature type="chain" id="PRO_5038883546" evidence="2">
    <location>
        <begin position="24"/>
        <end position="167"/>
    </location>
</feature>
<keyword evidence="2" id="KW-0732">Signal</keyword>
<gene>
    <name evidence="3" type="ORF">FM119_12260</name>
</gene>
<proteinExistence type="predicted"/>
<name>A0A1R4K9B6_9MICO</name>
<feature type="signal peptide" evidence="2">
    <location>
        <begin position="1"/>
        <end position="23"/>
    </location>
</feature>
<protein>
    <submittedName>
        <fullName evidence="3">Uncharacterized protein</fullName>
    </submittedName>
</protein>
<keyword evidence="4" id="KW-1185">Reference proteome</keyword>
<reference evidence="4" key="1">
    <citation type="submission" date="2017-02" db="EMBL/GenBank/DDBJ databases">
        <authorList>
            <person name="Dridi B."/>
        </authorList>
    </citation>
    <scope>NUCLEOTIDE SEQUENCE [LARGE SCALE GENOMIC DNA]</scope>
    <source>
        <strain evidence="4">EB411</strain>
    </source>
</reference>
<accession>A0A1R4K9B6</accession>
<feature type="compositionally biased region" description="Polar residues" evidence="1">
    <location>
        <begin position="74"/>
        <end position="91"/>
    </location>
</feature>
<evidence type="ECO:0000256" key="1">
    <source>
        <dbReference type="SAM" id="MobiDB-lite"/>
    </source>
</evidence>
<dbReference type="PROSITE" id="PS51257">
    <property type="entry name" value="PROKAR_LIPOPROTEIN"/>
    <property type="match status" value="1"/>
</dbReference>
<sequence>MQNRPAIRTAGALAGLALMGALAGCSTTAADTDSQSSGAAAGGSAAATTSPSSESSASTESTDTGSADGAYTDGSYTATGSYQSPGGQESVEVTLTIADDTVTAVEVVGDTDNANSTRYQSEFIGGISDVVVGVPVDELQVDKVAGSSLTSGGFNEALETIKADAAA</sequence>
<dbReference type="Proteomes" id="UP000196778">
    <property type="component" value="Unassembled WGS sequence"/>
</dbReference>
<organism evidence="3 4">
    <name type="scientific">Mycetocola reblochoni REB411</name>
    <dbReference type="NCBI Taxonomy" id="1255698"/>
    <lineage>
        <taxon>Bacteria</taxon>
        <taxon>Bacillati</taxon>
        <taxon>Actinomycetota</taxon>
        <taxon>Actinomycetes</taxon>
        <taxon>Micrococcales</taxon>
        <taxon>Microbacteriaceae</taxon>
        <taxon>Mycetocola</taxon>
    </lineage>
</organism>
<dbReference type="RefSeq" id="WP_087138453.1">
    <property type="nucleotide sequence ID" value="NZ_FUKR01000072.1"/>
</dbReference>
<feature type="region of interest" description="Disordered" evidence="1">
    <location>
        <begin position="27"/>
        <end position="91"/>
    </location>
</feature>
<evidence type="ECO:0000313" key="4">
    <source>
        <dbReference type="Proteomes" id="UP000196778"/>
    </source>
</evidence>
<dbReference type="OrthoDB" id="4232596at2"/>
<evidence type="ECO:0000256" key="2">
    <source>
        <dbReference type="SAM" id="SignalP"/>
    </source>
</evidence>
<evidence type="ECO:0000313" key="3">
    <source>
        <dbReference type="EMBL" id="SJN40906.1"/>
    </source>
</evidence>